<dbReference type="OrthoDB" id="6780158at2759"/>
<keyword evidence="1" id="KW-0812">Transmembrane</keyword>
<comment type="caution">
    <text evidence="2">The sequence shown here is derived from an EMBL/GenBank/DDBJ whole genome shotgun (WGS) entry which is preliminary data.</text>
</comment>
<name>A0A0T6B4D6_9SCAR</name>
<feature type="transmembrane region" description="Helical" evidence="1">
    <location>
        <begin position="124"/>
        <end position="142"/>
    </location>
</feature>
<accession>A0A0T6B4D6</accession>
<keyword evidence="3" id="KW-1185">Reference proteome</keyword>
<evidence type="ECO:0000313" key="2">
    <source>
        <dbReference type="EMBL" id="KRT82288.1"/>
    </source>
</evidence>
<sequence>MHIQWWRNCKINRDNQYYYLDFLFANQACDDNKTYVQTKENTTSQQQIEWKGWIINELDSVIFAYFILDAIWLVTAVGLLTGACCLIKGIWALVFYLPWITTSTIILVFDIFCIIFFGTNIPSFGVRTYTYGYLFLTLSVWYKY</sequence>
<dbReference type="AlphaFoldDB" id="A0A0T6B4D6"/>
<keyword evidence="1" id="KW-1133">Transmembrane helix</keyword>
<proteinExistence type="predicted"/>
<feature type="transmembrane region" description="Helical" evidence="1">
    <location>
        <begin position="62"/>
        <end position="87"/>
    </location>
</feature>
<protein>
    <submittedName>
        <fullName evidence="2">Uncharacterized protein</fullName>
    </submittedName>
</protein>
<evidence type="ECO:0000256" key="1">
    <source>
        <dbReference type="SAM" id="Phobius"/>
    </source>
</evidence>
<evidence type="ECO:0000313" key="3">
    <source>
        <dbReference type="Proteomes" id="UP000051574"/>
    </source>
</evidence>
<organism evidence="2 3">
    <name type="scientific">Oryctes borbonicus</name>
    <dbReference type="NCBI Taxonomy" id="1629725"/>
    <lineage>
        <taxon>Eukaryota</taxon>
        <taxon>Metazoa</taxon>
        <taxon>Ecdysozoa</taxon>
        <taxon>Arthropoda</taxon>
        <taxon>Hexapoda</taxon>
        <taxon>Insecta</taxon>
        <taxon>Pterygota</taxon>
        <taxon>Neoptera</taxon>
        <taxon>Endopterygota</taxon>
        <taxon>Coleoptera</taxon>
        <taxon>Polyphaga</taxon>
        <taxon>Scarabaeiformia</taxon>
        <taxon>Scarabaeidae</taxon>
        <taxon>Dynastinae</taxon>
        <taxon>Oryctes</taxon>
    </lineage>
</organism>
<gene>
    <name evidence="2" type="ORF">AMK59_3571</name>
</gene>
<reference evidence="2 3" key="1">
    <citation type="submission" date="2015-09" db="EMBL/GenBank/DDBJ databases">
        <title>Draft genome of the scarab beetle Oryctes borbonicus.</title>
        <authorList>
            <person name="Meyer J.M."/>
            <person name="Markov G.V."/>
            <person name="Baskaran P."/>
            <person name="Herrmann M."/>
            <person name="Sommer R.J."/>
            <person name="Roedelsperger C."/>
        </authorList>
    </citation>
    <scope>NUCLEOTIDE SEQUENCE [LARGE SCALE GENOMIC DNA]</scope>
    <source>
        <strain evidence="2">OB123</strain>
        <tissue evidence="2">Whole animal</tissue>
    </source>
</reference>
<keyword evidence="1" id="KW-0472">Membrane</keyword>
<feature type="transmembrane region" description="Helical" evidence="1">
    <location>
        <begin position="94"/>
        <end position="118"/>
    </location>
</feature>
<dbReference type="EMBL" id="LJIG01009834">
    <property type="protein sequence ID" value="KRT82288.1"/>
    <property type="molecule type" value="Genomic_DNA"/>
</dbReference>
<dbReference type="Proteomes" id="UP000051574">
    <property type="component" value="Unassembled WGS sequence"/>
</dbReference>